<keyword evidence="4" id="KW-1185">Reference proteome</keyword>
<reference evidence="3" key="1">
    <citation type="journal article" date="2020" name="Stud. Mycol.">
        <title>101 Dothideomycetes genomes: a test case for predicting lifestyles and emergence of pathogens.</title>
        <authorList>
            <person name="Haridas S."/>
            <person name="Albert R."/>
            <person name="Binder M."/>
            <person name="Bloem J."/>
            <person name="Labutti K."/>
            <person name="Salamov A."/>
            <person name="Andreopoulos B."/>
            <person name="Baker S."/>
            <person name="Barry K."/>
            <person name="Bills G."/>
            <person name="Bluhm B."/>
            <person name="Cannon C."/>
            <person name="Castanera R."/>
            <person name="Culley D."/>
            <person name="Daum C."/>
            <person name="Ezra D."/>
            <person name="Gonzalez J."/>
            <person name="Henrissat B."/>
            <person name="Kuo A."/>
            <person name="Liang C."/>
            <person name="Lipzen A."/>
            <person name="Lutzoni F."/>
            <person name="Magnuson J."/>
            <person name="Mondo S."/>
            <person name="Nolan M."/>
            <person name="Ohm R."/>
            <person name="Pangilinan J."/>
            <person name="Park H.-J."/>
            <person name="Ramirez L."/>
            <person name="Alfaro M."/>
            <person name="Sun H."/>
            <person name="Tritt A."/>
            <person name="Yoshinaga Y."/>
            <person name="Zwiers L.-H."/>
            <person name="Turgeon B."/>
            <person name="Goodwin S."/>
            <person name="Spatafora J."/>
            <person name="Crous P."/>
            <person name="Grigoriev I."/>
        </authorList>
    </citation>
    <scope>NUCLEOTIDE SEQUENCE</scope>
    <source>
        <strain evidence="3">CBS 110217</strain>
    </source>
</reference>
<dbReference type="Proteomes" id="UP000799777">
    <property type="component" value="Unassembled WGS sequence"/>
</dbReference>
<dbReference type="Pfam" id="PF22974">
    <property type="entry name" value="DUF7029"/>
    <property type="match status" value="1"/>
</dbReference>
<feature type="domain" description="DUF7223" evidence="2">
    <location>
        <begin position="163"/>
        <end position="382"/>
    </location>
</feature>
<evidence type="ECO:0000259" key="1">
    <source>
        <dbReference type="Pfam" id="PF22974"/>
    </source>
</evidence>
<name>A0A9P4HCU7_9PLEO</name>
<dbReference type="AlphaFoldDB" id="A0A9P4HCU7"/>
<dbReference type="EMBL" id="ML978185">
    <property type="protein sequence ID" value="KAF2031012.1"/>
    <property type="molecule type" value="Genomic_DNA"/>
</dbReference>
<gene>
    <name evidence="3" type="ORF">EK21DRAFT_64355</name>
</gene>
<organism evidence="3 4">
    <name type="scientific">Setomelanomma holmii</name>
    <dbReference type="NCBI Taxonomy" id="210430"/>
    <lineage>
        <taxon>Eukaryota</taxon>
        <taxon>Fungi</taxon>
        <taxon>Dikarya</taxon>
        <taxon>Ascomycota</taxon>
        <taxon>Pezizomycotina</taxon>
        <taxon>Dothideomycetes</taxon>
        <taxon>Pleosporomycetidae</taxon>
        <taxon>Pleosporales</taxon>
        <taxon>Pleosporineae</taxon>
        <taxon>Phaeosphaeriaceae</taxon>
        <taxon>Setomelanomma</taxon>
    </lineage>
</organism>
<accession>A0A9P4HCU7</accession>
<dbReference type="InterPro" id="IPR054293">
    <property type="entry name" value="DUF7029"/>
</dbReference>
<feature type="domain" description="DUF7029" evidence="1">
    <location>
        <begin position="2"/>
        <end position="90"/>
    </location>
</feature>
<dbReference type="Pfam" id="PF23865">
    <property type="entry name" value="DUF7223"/>
    <property type="match status" value="1"/>
</dbReference>
<evidence type="ECO:0000313" key="3">
    <source>
        <dbReference type="EMBL" id="KAF2031012.1"/>
    </source>
</evidence>
<dbReference type="InterPro" id="IPR055647">
    <property type="entry name" value="DUF7223"/>
</dbReference>
<dbReference type="OrthoDB" id="5382170at2759"/>
<comment type="caution">
    <text evidence="3">The sequence shown here is derived from an EMBL/GenBank/DDBJ whole genome shotgun (WGS) entry which is preliminary data.</text>
</comment>
<sequence length="614" mass="64834">MALEEIEHHLQDVQCEDGILRMGFVDKSSARDAFHSCHGENGGLVVTSHESCNDDGQRAVYRIHDVSFANDGEALELSVTEVSWQNAFDHLVISFGHTLDDHLFRKHSDFAKIRKKRQAIDIPTNTSDSVNTVIFNLSSQLIDKTFVADSFLVGLVQFAGIPTIPIEMGCKNCTTKGQVALTQGAIKIDTTQIDIIPDFLEGGDDGKEITNVITGGFMELAATGVGAHLEIFAKPKASGAFEIALFPVPILGFVVPGIGQAGAVFEPRIAVDFEISGGFELNYGIDVAIPDQSTIRLDLTNIGNSAVTGFQASTLTPLPFNASATDIDAILGLAFKPTIPIGFEFTDKLKAEVSVSMNLPRLSAKLSTNVVANCGNGTNSTHITSSTAPYANTTSRSLPTLGPLVLVEANVSVTVDVAIGLTLPLLPPPLNEVTNDANIFTANLPLVTSCINPQDAFKPVTPAVADQSCNTTTTTTIHHTSTATHTSTAHVRLSKSTTSTATIAVKEPTMPSETLIPFPLNATLLSSAVSSVSNVTFALISPTPTPALSVTTIVESSGFLQPSNSSIAPAQQTGVAQFTGAAVRGSEVPSLRWRLMGWQVDVLGISVAIGAMIL</sequence>
<evidence type="ECO:0000259" key="2">
    <source>
        <dbReference type="Pfam" id="PF23865"/>
    </source>
</evidence>
<proteinExistence type="predicted"/>
<protein>
    <submittedName>
        <fullName evidence="3">Uncharacterized protein</fullName>
    </submittedName>
</protein>
<evidence type="ECO:0000313" key="4">
    <source>
        <dbReference type="Proteomes" id="UP000799777"/>
    </source>
</evidence>